<organism evidence="1 2">
    <name type="scientific">Dendrobium catenatum</name>
    <dbReference type="NCBI Taxonomy" id="906689"/>
    <lineage>
        <taxon>Eukaryota</taxon>
        <taxon>Viridiplantae</taxon>
        <taxon>Streptophyta</taxon>
        <taxon>Embryophyta</taxon>
        <taxon>Tracheophyta</taxon>
        <taxon>Spermatophyta</taxon>
        <taxon>Magnoliopsida</taxon>
        <taxon>Liliopsida</taxon>
        <taxon>Asparagales</taxon>
        <taxon>Orchidaceae</taxon>
        <taxon>Epidendroideae</taxon>
        <taxon>Malaxideae</taxon>
        <taxon>Dendrobiinae</taxon>
        <taxon>Dendrobium</taxon>
    </lineage>
</organism>
<evidence type="ECO:0000313" key="2">
    <source>
        <dbReference type="Proteomes" id="UP000233837"/>
    </source>
</evidence>
<evidence type="ECO:0000313" key="1">
    <source>
        <dbReference type="EMBL" id="PKU64144.1"/>
    </source>
</evidence>
<proteinExistence type="predicted"/>
<reference evidence="1 2" key="2">
    <citation type="journal article" date="2017" name="Nature">
        <title>The Apostasia genome and the evolution of orchids.</title>
        <authorList>
            <person name="Zhang G.Q."/>
            <person name="Liu K.W."/>
            <person name="Li Z."/>
            <person name="Lohaus R."/>
            <person name="Hsiao Y.Y."/>
            <person name="Niu S.C."/>
            <person name="Wang J.Y."/>
            <person name="Lin Y.C."/>
            <person name="Xu Q."/>
            <person name="Chen L.J."/>
            <person name="Yoshida K."/>
            <person name="Fujiwara S."/>
            <person name="Wang Z.W."/>
            <person name="Zhang Y.Q."/>
            <person name="Mitsuda N."/>
            <person name="Wang M."/>
            <person name="Liu G.H."/>
            <person name="Pecoraro L."/>
            <person name="Huang H.X."/>
            <person name="Xiao X.J."/>
            <person name="Lin M."/>
            <person name="Wu X.Y."/>
            <person name="Wu W.L."/>
            <person name="Chen Y.Y."/>
            <person name="Chang S.B."/>
            <person name="Sakamoto S."/>
            <person name="Ohme-Takagi M."/>
            <person name="Yagi M."/>
            <person name="Zeng S.J."/>
            <person name="Shen C.Y."/>
            <person name="Yeh C.M."/>
            <person name="Luo Y.B."/>
            <person name="Tsai W.C."/>
            <person name="Van de Peer Y."/>
            <person name="Liu Z.J."/>
        </authorList>
    </citation>
    <scope>NUCLEOTIDE SEQUENCE [LARGE SCALE GENOMIC DNA]</scope>
    <source>
        <tissue evidence="1">The whole plant</tissue>
    </source>
</reference>
<dbReference type="AlphaFoldDB" id="A0A2I0VL53"/>
<reference evidence="1 2" key="1">
    <citation type="journal article" date="2016" name="Sci. Rep.">
        <title>The Dendrobium catenatum Lindl. genome sequence provides insights into polysaccharide synthase, floral development and adaptive evolution.</title>
        <authorList>
            <person name="Zhang G.Q."/>
            <person name="Xu Q."/>
            <person name="Bian C."/>
            <person name="Tsai W.C."/>
            <person name="Yeh C.M."/>
            <person name="Liu K.W."/>
            <person name="Yoshida K."/>
            <person name="Zhang L.S."/>
            <person name="Chang S.B."/>
            <person name="Chen F."/>
            <person name="Shi Y."/>
            <person name="Su Y.Y."/>
            <person name="Zhang Y.Q."/>
            <person name="Chen L.J."/>
            <person name="Yin Y."/>
            <person name="Lin M."/>
            <person name="Huang H."/>
            <person name="Deng H."/>
            <person name="Wang Z.W."/>
            <person name="Zhu S.L."/>
            <person name="Zhao X."/>
            <person name="Deng C."/>
            <person name="Niu S.C."/>
            <person name="Huang J."/>
            <person name="Wang M."/>
            <person name="Liu G.H."/>
            <person name="Yang H.J."/>
            <person name="Xiao X.J."/>
            <person name="Hsiao Y.Y."/>
            <person name="Wu W.L."/>
            <person name="Chen Y.Y."/>
            <person name="Mitsuda N."/>
            <person name="Ohme-Takagi M."/>
            <person name="Luo Y.B."/>
            <person name="Van de Peer Y."/>
            <person name="Liu Z.J."/>
        </authorList>
    </citation>
    <scope>NUCLEOTIDE SEQUENCE [LARGE SCALE GENOMIC DNA]</scope>
    <source>
        <tissue evidence="1">The whole plant</tissue>
    </source>
</reference>
<accession>A0A2I0VL53</accession>
<name>A0A2I0VL53_9ASPA</name>
<protein>
    <submittedName>
        <fullName evidence="1">Uncharacterized protein</fullName>
    </submittedName>
</protein>
<gene>
    <name evidence="1" type="ORF">MA16_Dca025762</name>
</gene>
<dbReference type="EMBL" id="KZ503432">
    <property type="protein sequence ID" value="PKU64144.1"/>
    <property type="molecule type" value="Genomic_DNA"/>
</dbReference>
<sequence>MQDSEQAILCKNLATLRSDLPSYMVPFKVPDFVFRKPEDNGEKLISLLRAIGAYAEGSSADSIIRRVTYLWNKLKL</sequence>
<dbReference type="Proteomes" id="UP000233837">
    <property type="component" value="Unassembled WGS sequence"/>
</dbReference>
<dbReference type="STRING" id="906689.A0A2I0VL53"/>
<keyword evidence="2" id="KW-1185">Reference proteome</keyword>